<keyword evidence="8" id="KW-0636">Prenylation</keyword>
<keyword evidence="7" id="KW-0449">Lipoprotein</keyword>
<dbReference type="InterPro" id="IPR008431">
    <property type="entry name" value="CNPase"/>
</dbReference>
<evidence type="ECO:0000256" key="7">
    <source>
        <dbReference type="ARBA" id="ARBA00023288"/>
    </source>
</evidence>
<evidence type="ECO:0000313" key="11">
    <source>
        <dbReference type="Proteomes" id="UP001651158"/>
    </source>
</evidence>
<dbReference type="PANTHER" id="PTHR10156">
    <property type="entry name" value="2',3'-CYCLIC-NUCLEOTIDE 3'-PHOSPHODIESTERASE"/>
    <property type="match status" value="1"/>
</dbReference>
<evidence type="ECO:0000256" key="3">
    <source>
        <dbReference type="ARBA" id="ARBA00022553"/>
    </source>
</evidence>
<accession>A0ABR4QNJ9</accession>
<feature type="domain" description="Cyclic nucleotide phosphodiesterase catalytic" evidence="9">
    <location>
        <begin position="65"/>
        <end position="175"/>
    </location>
</feature>
<keyword evidence="11" id="KW-1185">Reference proteome</keyword>
<proteinExistence type="predicted"/>
<dbReference type="Pfam" id="PF05881">
    <property type="entry name" value="CNPase"/>
    <property type="match status" value="1"/>
</dbReference>
<keyword evidence="3" id="KW-0597">Phosphoprotein</keyword>
<dbReference type="Proteomes" id="UP001651158">
    <property type="component" value="Unassembled WGS sequence"/>
</dbReference>
<gene>
    <name evidence="10" type="ORF">TcWFU_001434</name>
</gene>
<keyword evidence="6" id="KW-0472">Membrane</keyword>
<dbReference type="EMBL" id="JAKROA010000001">
    <property type="protein sequence ID" value="KAL5111378.1"/>
    <property type="molecule type" value="Genomic_DNA"/>
</dbReference>
<sequence>MMKEFHDTFIAALDVPYIRRRLALICGFGQDVDRDRLATFWSSAVNPCFGSAPETHETVKLSRPHCTAFFARYGHVPGAFEYAQRSAVREALLGFIRTFCVEGLFITKRTVGLRIHLTDPDQFALWGGLDNEPVGECEPARSRPPGCRAHVTLALASGVPAVETGFDALRIMDAELDQRPDVCKIDMPDGVLREILVSSANSKSLDYVFYYQFSMAKTARLMLPAPVPSFGGGYDA</sequence>
<keyword evidence="2" id="KW-0488">Methylation</keyword>
<protein>
    <submittedName>
        <fullName evidence="10">2'3'-cyclic-nucleotide 3'-phosphodiesterase</fullName>
    </submittedName>
</protein>
<evidence type="ECO:0000256" key="5">
    <source>
        <dbReference type="ARBA" id="ARBA00022884"/>
    </source>
</evidence>
<comment type="caution">
    <text evidence="10">The sequence shown here is derived from an EMBL/GenBank/DDBJ whole genome shotgun (WGS) entry which is preliminary data.</text>
</comment>
<dbReference type="InterPro" id="IPR009097">
    <property type="entry name" value="Cyclic_Pdiesterase"/>
</dbReference>
<reference evidence="10 11" key="1">
    <citation type="journal article" date="2022" name="Front. Cell. Infect. Microbiol.">
        <title>The Genomes of Two Strains of Taenia crassiceps the Animal Model for the Study of Human Cysticercosis.</title>
        <authorList>
            <person name="Bobes R.J."/>
            <person name="Estrada K."/>
            <person name="Rios-Valencia D.G."/>
            <person name="Calderon-Gallegos A."/>
            <person name="de la Torre P."/>
            <person name="Carrero J.C."/>
            <person name="Sanchez-Flores A."/>
            <person name="Laclette J.P."/>
        </authorList>
    </citation>
    <scope>NUCLEOTIDE SEQUENCE [LARGE SCALE GENOMIC DNA]</scope>
    <source>
        <strain evidence="10">WFUcys</strain>
    </source>
</reference>
<dbReference type="PANTHER" id="PTHR10156:SF0">
    <property type="entry name" value="2',3'-CYCLIC-NUCLEOTIDE 3'-PHOSPHODIESTERASE"/>
    <property type="match status" value="1"/>
</dbReference>
<dbReference type="InterPro" id="IPR047325">
    <property type="entry name" value="CNPase_cat"/>
</dbReference>
<organism evidence="10 11">
    <name type="scientific">Taenia crassiceps</name>
    <dbReference type="NCBI Taxonomy" id="6207"/>
    <lineage>
        <taxon>Eukaryota</taxon>
        <taxon>Metazoa</taxon>
        <taxon>Spiralia</taxon>
        <taxon>Lophotrochozoa</taxon>
        <taxon>Platyhelminthes</taxon>
        <taxon>Cestoda</taxon>
        <taxon>Eucestoda</taxon>
        <taxon>Cyclophyllidea</taxon>
        <taxon>Taeniidae</taxon>
        <taxon>Taenia</taxon>
    </lineage>
</organism>
<dbReference type="Gene3D" id="3.90.1740.10">
    <property type="entry name" value="2',3'-cyclic nucleotide 3'-phosphodiesterase superfamily"/>
    <property type="match status" value="1"/>
</dbReference>
<dbReference type="SUPFAM" id="SSF55144">
    <property type="entry name" value="LigT-like"/>
    <property type="match status" value="1"/>
</dbReference>
<evidence type="ECO:0000256" key="6">
    <source>
        <dbReference type="ARBA" id="ARBA00023136"/>
    </source>
</evidence>
<evidence type="ECO:0000256" key="2">
    <source>
        <dbReference type="ARBA" id="ARBA00022481"/>
    </source>
</evidence>
<evidence type="ECO:0000313" key="10">
    <source>
        <dbReference type="EMBL" id="KAL5111378.1"/>
    </source>
</evidence>
<evidence type="ECO:0000256" key="8">
    <source>
        <dbReference type="ARBA" id="ARBA00023289"/>
    </source>
</evidence>
<keyword evidence="4" id="KW-0378">Hydrolase</keyword>
<evidence type="ECO:0000259" key="9">
    <source>
        <dbReference type="Pfam" id="PF05881"/>
    </source>
</evidence>
<evidence type="ECO:0000256" key="4">
    <source>
        <dbReference type="ARBA" id="ARBA00022801"/>
    </source>
</evidence>
<keyword evidence="5" id="KW-0694">RNA-binding</keyword>
<evidence type="ECO:0000256" key="1">
    <source>
        <dbReference type="ARBA" id="ARBA00004635"/>
    </source>
</evidence>
<name>A0ABR4QNJ9_9CEST</name>
<comment type="subcellular location">
    <subcellularLocation>
        <location evidence="1">Membrane</location>
        <topology evidence="1">Lipid-anchor</topology>
    </subcellularLocation>
</comment>